<evidence type="ECO:0000313" key="2">
    <source>
        <dbReference type="Proteomes" id="UP001152531"/>
    </source>
</evidence>
<accession>A0ACA9Y3Q2</accession>
<protein>
    <submittedName>
        <fullName evidence="1">Uncharacterized protein</fullName>
    </submittedName>
</protein>
<comment type="caution">
    <text evidence="1">The sequence shown here is derived from an EMBL/GenBank/DDBJ whole genome shotgun (WGS) entry which is preliminary data.</text>
</comment>
<evidence type="ECO:0000313" key="1">
    <source>
        <dbReference type="EMBL" id="CAH6719547.1"/>
    </source>
</evidence>
<organism evidence="1 2">
    <name type="scientific">[Candida] jaroonii</name>
    <dbReference type="NCBI Taxonomy" id="467808"/>
    <lineage>
        <taxon>Eukaryota</taxon>
        <taxon>Fungi</taxon>
        <taxon>Dikarya</taxon>
        <taxon>Ascomycota</taxon>
        <taxon>Saccharomycotina</taxon>
        <taxon>Pichiomycetes</taxon>
        <taxon>Debaryomycetaceae</taxon>
        <taxon>Yamadazyma</taxon>
    </lineage>
</organism>
<dbReference type="Proteomes" id="UP001152531">
    <property type="component" value="Unassembled WGS sequence"/>
</dbReference>
<proteinExistence type="predicted"/>
<name>A0ACA9Y3Q2_9ASCO</name>
<sequence>MSNFLQRILRKSKIEIKSTDSDSKDFESIDSLDTRSTRTSSRYAKTNQGDKLLKFKSPKPKTTEPKVKEFTRGPLSSGFPAPRI</sequence>
<dbReference type="EMBL" id="CALSDN010000002">
    <property type="protein sequence ID" value="CAH6719547.1"/>
    <property type="molecule type" value="Genomic_DNA"/>
</dbReference>
<gene>
    <name evidence="1" type="ORF">CLIB1444_02S11056</name>
</gene>
<keyword evidence="2" id="KW-1185">Reference proteome</keyword>
<reference evidence="1" key="1">
    <citation type="submission" date="2022-06" db="EMBL/GenBank/DDBJ databases">
        <authorList>
            <person name="Legras J.-L."/>
            <person name="Devillers H."/>
            <person name="Grondin C."/>
        </authorList>
    </citation>
    <scope>NUCLEOTIDE SEQUENCE</scope>
    <source>
        <strain evidence="1">CLIB 1444</strain>
    </source>
</reference>